<accession>A0A5J4WDW6</accession>
<sequence>MHEAAAQMHQSDSFVLANKINQLSAQMCRINRQFQAGVSELAIFQARSRKLQADQDELENEQQNARLIFEQAAPPTEDTVRKWNTLVRMKQIDEERLLQLMQEPPIGEVRTNVALCYISYVPEDGLGTNESDQCIYAAASCIASVPCVTSSIIISRSSFRSHYKKRIQQNFYEFRYEVYGPDPFEKWRKMAQVGPEGIQIQQGGEMNVQHGGVPQPTPGDESGAQQLQNARQTGKEWLQPFTNKGMSPEEEARRKEMLALGKAVLEGYYHVSLDKLDQTGERAYEETRLEIRRREQMIRTLIHEDKAVKALAGDKDSQIERETQIFAIHAQEMIEAAIVSLIGDDNVSAMNSLLSAHHACRIVAGDAQKRREVAVVPSSAKEALLTGGGLTLLLGSESKAIVAEALKSSKLISSQQTTNIQQIADDKTQQVQQQQVPFMNTFQQNQRQFNNRKFGRRFPNFGASNSQFVPFNSQNNYGQWGNQWQQLPGWSQQANGWGTIQAGYNPNVSQMNQYQQQQQDNRSWQPGQKRGLNMAPTQLPKPPLENHVESDHQKNQ</sequence>
<gene>
    <name evidence="3" type="ORF">EZS28_011607</name>
</gene>
<feature type="coiled-coil region" evidence="1">
    <location>
        <begin position="41"/>
        <end position="68"/>
    </location>
</feature>
<dbReference type="AlphaFoldDB" id="A0A5J4WDW6"/>
<feature type="region of interest" description="Disordered" evidence="2">
    <location>
        <begin position="511"/>
        <end position="556"/>
    </location>
</feature>
<feature type="compositionally biased region" description="Basic and acidic residues" evidence="2">
    <location>
        <begin position="544"/>
        <end position="556"/>
    </location>
</feature>
<reference evidence="3 4" key="1">
    <citation type="submission" date="2019-03" db="EMBL/GenBank/DDBJ databases">
        <title>Single cell metagenomics reveals metabolic interactions within the superorganism composed of flagellate Streblomastix strix and complex community of Bacteroidetes bacteria on its surface.</title>
        <authorList>
            <person name="Treitli S.C."/>
            <person name="Kolisko M."/>
            <person name="Husnik F."/>
            <person name="Keeling P."/>
            <person name="Hampl V."/>
        </authorList>
    </citation>
    <scope>NUCLEOTIDE SEQUENCE [LARGE SCALE GENOMIC DNA]</scope>
    <source>
        <strain evidence="3">ST1C</strain>
    </source>
</reference>
<name>A0A5J4WDW6_9EUKA</name>
<dbReference type="OrthoDB" id="10262929at2759"/>
<evidence type="ECO:0000256" key="1">
    <source>
        <dbReference type="SAM" id="Coils"/>
    </source>
</evidence>
<organism evidence="3 4">
    <name type="scientific">Streblomastix strix</name>
    <dbReference type="NCBI Taxonomy" id="222440"/>
    <lineage>
        <taxon>Eukaryota</taxon>
        <taxon>Metamonada</taxon>
        <taxon>Preaxostyla</taxon>
        <taxon>Oxymonadida</taxon>
        <taxon>Streblomastigidae</taxon>
        <taxon>Streblomastix</taxon>
    </lineage>
</organism>
<feature type="region of interest" description="Disordered" evidence="2">
    <location>
        <begin position="208"/>
        <end position="231"/>
    </location>
</feature>
<keyword evidence="1" id="KW-0175">Coiled coil</keyword>
<dbReference type="EMBL" id="SNRW01002412">
    <property type="protein sequence ID" value="KAA6392863.1"/>
    <property type="molecule type" value="Genomic_DNA"/>
</dbReference>
<dbReference type="Proteomes" id="UP000324800">
    <property type="component" value="Unassembled WGS sequence"/>
</dbReference>
<evidence type="ECO:0000313" key="4">
    <source>
        <dbReference type="Proteomes" id="UP000324800"/>
    </source>
</evidence>
<protein>
    <submittedName>
        <fullName evidence="3">Uncharacterized protein</fullName>
    </submittedName>
</protein>
<comment type="caution">
    <text evidence="3">The sequence shown here is derived from an EMBL/GenBank/DDBJ whole genome shotgun (WGS) entry which is preliminary data.</text>
</comment>
<proteinExistence type="predicted"/>
<evidence type="ECO:0000256" key="2">
    <source>
        <dbReference type="SAM" id="MobiDB-lite"/>
    </source>
</evidence>
<evidence type="ECO:0000313" key="3">
    <source>
        <dbReference type="EMBL" id="KAA6392863.1"/>
    </source>
</evidence>